<dbReference type="PhylomeDB" id="A0A0K6S6H2"/>
<feature type="domain" description="RRM" evidence="5">
    <location>
        <begin position="423"/>
        <end position="497"/>
    </location>
</feature>
<evidence type="ECO:0000256" key="3">
    <source>
        <dbReference type="PROSITE-ProRule" id="PRU00176"/>
    </source>
</evidence>
<reference evidence="6" key="1">
    <citation type="submission" date="2014-11" db="EMBL/GenBank/DDBJ databases">
        <title>Molecular phylogeny of cliff fern family Woodsiaceae with morphological implications.</title>
        <authorList>
            <person name="Shao Y.-Z."/>
            <person name="Wei R."/>
            <person name="Zhang X.-C."/>
        </authorList>
    </citation>
    <scope>NUCLEOTIDE SEQUENCE</scope>
</reference>
<evidence type="ECO:0000259" key="5">
    <source>
        <dbReference type="PROSITE" id="PS50102"/>
    </source>
</evidence>
<dbReference type="VEuPathDB" id="CryptoDB:Cvel_17387"/>
<name>A0A0K6S6H2_9ALVE</name>
<evidence type="ECO:0000313" key="6">
    <source>
        <dbReference type="EMBL" id="CUC09240.1"/>
    </source>
</evidence>
<feature type="domain" description="RRM" evidence="5">
    <location>
        <begin position="543"/>
        <end position="620"/>
    </location>
</feature>
<dbReference type="InterPro" id="IPR000504">
    <property type="entry name" value="RRM_dom"/>
</dbReference>
<dbReference type="SMART" id="SM00360">
    <property type="entry name" value="RRM"/>
    <property type="match status" value="4"/>
</dbReference>
<dbReference type="AlphaFoldDB" id="A0A0K6S6H2"/>
<dbReference type="SUPFAM" id="SSF54928">
    <property type="entry name" value="RNA-binding domain, RBD"/>
    <property type="match status" value="2"/>
</dbReference>
<dbReference type="InterPro" id="IPR035979">
    <property type="entry name" value="RBD_domain_sf"/>
</dbReference>
<feature type="region of interest" description="Disordered" evidence="4">
    <location>
        <begin position="1"/>
        <end position="43"/>
    </location>
</feature>
<dbReference type="InterPro" id="IPR021790">
    <property type="entry name" value="PTBP1-like_RRM2"/>
</dbReference>
<evidence type="ECO:0000256" key="1">
    <source>
        <dbReference type="ARBA" id="ARBA00022737"/>
    </source>
</evidence>
<gene>
    <name evidence="6" type="ORF">Cvel_17387.t1.CR1</name>
</gene>
<dbReference type="Pfam" id="PF00076">
    <property type="entry name" value="RRM_1"/>
    <property type="match status" value="1"/>
</dbReference>
<feature type="domain" description="RRM" evidence="5">
    <location>
        <begin position="131"/>
        <end position="217"/>
    </location>
</feature>
<dbReference type="Pfam" id="PF11835">
    <property type="entry name" value="RRM_8"/>
    <property type="match status" value="1"/>
</dbReference>
<dbReference type="PANTHER" id="PTHR15592">
    <property type="entry name" value="MATRIN 3/NUCLEAR PROTEIN 220-RELATED"/>
    <property type="match status" value="1"/>
</dbReference>
<organism evidence="6">
    <name type="scientific">Chromera velia CCMP2878</name>
    <dbReference type="NCBI Taxonomy" id="1169474"/>
    <lineage>
        <taxon>Eukaryota</taxon>
        <taxon>Sar</taxon>
        <taxon>Alveolata</taxon>
        <taxon>Colpodellida</taxon>
        <taxon>Chromeraceae</taxon>
        <taxon>Chromera</taxon>
    </lineage>
</organism>
<protein>
    <recommendedName>
        <fullName evidence="5">RRM domain-containing protein</fullName>
    </recommendedName>
</protein>
<dbReference type="EMBL" id="CDMZ01000422">
    <property type="protein sequence ID" value="CUC09240.1"/>
    <property type="molecule type" value="Genomic_DNA"/>
</dbReference>
<dbReference type="GO" id="GO:0003723">
    <property type="term" value="F:RNA binding"/>
    <property type="evidence" value="ECO:0007669"/>
    <property type="project" value="UniProtKB-UniRule"/>
</dbReference>
<feature type="domain" description="RRM" evidence="5">
    <location>
        <begin position="42"/>
        <end position="118"/>
    </location>
</feature>
<dbReference type="CDD" id="cd00590">
    <property type="entry name" value="RRM_SF"/>
    <property type="match status" value="1"/>
</dbReference>
<feature type="compositionally biased region" description="Gly residues" evidence="4">
    <location>
        <begin position="7"/>
        <end position="20"/>
    </location>
</feature>
<keyword evidence="2 3" id="KW-0694">RNA-binding</keyword>
<dbReference type="Gene3D" id="3.30.70.330">
    <property type="match status" value="4"/>
</dbReference>
<accession>A0A0K6S6H2</accession>
<dbReference type="Pfam" id="PF13893">
    <property type="entry name" value="RRM_5"/>
    <property type="match status" value="2"/>
</dbReference>
<dbReference type="PROSITE" id="PS50102">
    <property type="entry name" value="RRM"/>
    <property type="match status" value="4"/>
</dbReference>
<dbReference type="InterPro" id="IPR012677">
    <property type="entry name" value="Nucleotide-bd_a/b_plait_sf"/>
</dbReference>
<evidence type="ECO:0000256" key="2">
    <source>
        <dbReference type="ARBA" id="ARBA00022884"/>
    </source>
</evidence>
<sequence>MMMQGGMMPGMGGMMGGGGNKRPYGDVGEDPKKPKYDPSPSKVLHVRPVPRHATNSDIINLFTPFAMGGAVKVFVSSNQGHAFVELPDVSLATTALQKLTQDGVSLFGVPLNVEYSNRQEVSPNEDQSPNRVLLVSVLNMMYPTDLELLHSLFQKYGNILRMATFNRMQRKDGREQPTLQCLIEFSTEPEATAAMQALHGRCIYAGCNELEVQYSKLTQLTARSNNENFRDFTNPAGALGGIPESAPAPAAVAPPAAAAGGMPGGGRLMGPLVSGGGGGMSMGGGPGPSGMGGMGGGPVPQGMHHGGGMQMPGGQMGGGQQMGGGGHGGMSNQMPIPQPFAAMDSVTLASMPNQQILQIIDNHRQQVMFAQKQGMQVVTPNLMPAGGMQGGPGMGQGGPSTPAPFPKELVEAGFEAQNRDQTPVVMIHNLPTVNMDARKLFNIFSIYGNVHKVKILYNKPDTAMIQFSDPFYATLAAFFTNGITVDGSELVVQFSKNKHVSGGGSTDEAAAAKNMTAMPGDQRYGENTETANRIVRNACRPTNMLFVANFEDDVDAERLHTLFSNYAMVKKITMLQSKEGSKFRMANVAVSSPPEAVACVMNLHGMKLGERELKVAFSKSKYED</sequence>
<proteinExistence type="predicted"/>
<evidence type="ECO:0000256" key="4">
    <source>
        <dbReference type="SAM" id="MobiDB-lite"/>
    </source>
</evidence>
<keyword evidence="1" id="KW-0677">Repeat</keyword>